<comment type="cofactor">
    <cofactor evidence="2">
        <name>thiamine diphosphate</name>
        <dbReference type="ChEBI" id="CHEBI:58937"/>
    </cofactor>
</comment>
<dbReference type="Gene3D" id="3.70.10.10">
    <property type="match status" value="2"/>
</dbReference>
<feature type="region of interest" description="Disordered" evidence="33">
    <location>
        <begin position="1362"/>
        <end position="1397"/>
    </location>
</feature>
<keyword evidence="35" id="KW-1185">Reference proteome</keyword>
<keyword evidence="21 32" id="KW-0238">DNA-binding</keyword>
<keyword evidence="17" id="KW-0630">Potassium</keyword>
<evidence type="ECO:0000256" key="28">
    <source>
        <dbReference type="ARBA" id="ARBA00023254"/>
    </source>
</evidence>
<evidence type="ECO:0000256" key="26">
    <source>
        <dbReference type="ARBA" id="ARBA00023235"/>
    </source>
</evidence>
<dbReference type="InterPro" id="IPR029061">
    <property type="entry name" value="THDP-binding"/>
</dbReference>
<evidence type="ECO:0000256" key="4">
    <source>
        <dbReference type="ARBA" id="ARBA00004324"/>
    </source>
</evidence>
<comment type="similarity">
    <text evidence="29">Belongs to the cyclophilin-type PPIase family. PPIase H subfamily.</text>
</comment>
<dbReference type="PROSITE" id="PS50072">
    <property type="entry name" value="CSA_PPIASE_2"/>
    <property type="match status" value="1"/>
</dbReference>
<feature type="compositionally biased region" description="Low complexity" evidence="33">
    <location>
        <begin position="1362"/>
        <end position="1385"/>
    </location>
</feature>
<dbReference type="GO" id="GO:0030337">
    <property type="term" value="F:DNA polymerase processivity factor activity"/>
    <property type="evidence" value="ECO:0007669"/>
    <property type="project" value="InterPro"/>
</dbReference>
<reference evidence="36" key="1">
    <citation type="submission" date="2016-11" db="UniProtKB">
        <authorList>
            <consortium name="WormBaseParasite"/>
        </authorList>
    </citation>
    <scope>IDENTIFICATION</scope>
</reference>
<evidence type="ECO:0000256" key="9">
    <source>
        <dbReference type="ARBA" id="ARBA00022490"/>
    </source>
</evidence>
<dbReference type="GO" id="GO:0006275">
    <property type="term" value="P:regulation of DNA replication"/>
    <property type="evidence" value="ECO:0007669"/>
    <property type="project" value="InterPro"/>
</dbReference>
<dbReference type="GO" id="GO:0005759">
    <property type="term" value="C:mitochondrial matrix"/>
    <property type="evidence" value="ECO:0007669"/>
    <property type="project" value="UniProtKB-SubCell"/>
</dbReference>
<keyword evidence="20" id="KW-0697">Rotamase</keyword>
<dbReference type="GO" id="GO:0006272">
    <property type="term" value="P:leading strand elongation"/>
    <property type="evidence" value="ECO:0007669"/>
    <property type="project" value="TreeGrafter"/>
</dbReference>
<dbReference type="GO" id="GO:0019985">
    <property type="term" value="P:translesion synthesis"/>
    <property type="evidence" value="ECO:0007669"/>
    <property type="project" value="TreeGrafter"/>
</dbReference>
<evidence type="ECO:0000256" key="14">
    <source>
        <dbReference type="ARBA" id="ARBA00022782"/>
    </source>
</evidence>
<dbReference type="Gene3D" id="3.40.50.970">
    <property type="match status" value="1"/>
</dbReference>
<organism evidence="35 36">
    <name type="scientific">Macrostomum lignano</name>
    <dbReference type="NCBI Taxonomy" id="282301"/>
    <lineage>
        <taxon>Eukaryota</taxon>
        <taxon>Metazoa</taxon>
        <taxon>Spiralia</taxon>
        <taxon>Lophotrochozoa</taxon>
        <taxon>Platyhelminthes</taxon>
        <taxon>Rhabditophora</taxon>
        <taxon>Macrostomorpha</taxon>
        <taxon>Macrostomida</taxon>
        <taxon>Macrostomidae</taxon>
        <taxon>Macrostomum</taxon>
    </lineage>
</organism>
<evidence type="ECO:0000256" key="19">
    <source>
        <dbReference type="ARBA" id="ARBA00023002"/>
    </source>
</evidence>
<dbReference type="Gene3D" id="2.30.30.140">
    <property type="match status" value="1"/>
</dbReference>
<evidence type="ECO:0000259" key="34">
    <source>
        <dbReference type="PROSITE" id="PS50072"/>
    </source>
</evidence>
<keyword evidence="14" id="KW-0221">Differentiation</keyword>
<dbReference type="Pfam" id="PF00160">
    <property type="entry name" value="Pro_isomerase"/>
    <property type="match status" value="1"/>
</dbReference>
<comment type="similarity">
    <text evidence="6">Belongs to the BCKDHA family.</text>
</comment>
<evidence type="ECO:0000256" key="29">
    <source>
        <dbReference type="ARBA" id="ARBA00038512"/>
    </source>
</evidence>
<dbReference type="InterPro" id="IPR020892">
    <property type="entry name" value="Cyclophilin-type_PPIase_CS"/>
</dbReference>
<keyword evidence="11 32" id="KW-0235">DNA replication</keyword>
<dbReference type="SUPFAM" id="SSF52518">
    <property type="entry name" value="Thiamin diphosphate-binding fold (THDP-binding)"/>
    <property type="match status" value="1"/>
</dbReference>
<evidence type="ECO:0000256" key="13">
    <source>
        <dbReference type="ARBA" id="ARBA00022728"/>
    </source>
</evidence>
<dbReference type="GO" id="GO:0005524">
    <property type="term" value="F:ATP binding"/>
    <property type="evidence" value="ECO:0007669"/>
    <property type="project" value="InterPro"/>
</dbReference>
<keyword evidence="12" id="KW-0479">Metal-binding</keyword>
<dbReference type="WBParaSite" id="maker-uti_cns_0001352-snap-gene-0.2-mRNA-1">
    <property type="protein sequence ID" value="maker-uti_cns_0001352-snap-gene-0.2-mRNA-1"/>
    <property type="gene ID" value="maker-uti_cns_0001352-snap-gene-0.2"/>
</dbReference>
<dbReference type="InterPro" id="IPR022659">
    <property type="entry name" value="Pr_cel_nuc_antig_CS"/>
</dbReference>
<keyword evidence="25" id="KW-0508">mRNA splicing</keyword>
<evidence type="ECO:0000256" key="15">
    <source>
        <dbReference type="ARBA" id="ARBA00022871"/>
    </source>
</evidence>
<evidence type="ECO:0000256" key="5">
    <source>
        <dbReference type="ARBA" id="ARBA00004496"/>
    </source>
</evidence>
<dbReference type="InterPro" id="IPR011545">
    <property type="entry name" value="DEAD/DEAH_box_helicase_dom"/>
</dbReference>
<dbReference type="PROSITE" id="PS00170">
    <property type="entry name" value="CSA_PPIASE_1"/>
    <property type="match status" value="1"/>
</dbReference>
<accession>A0A1I8GB61</accession>
<dbReference type="GO" id="GO:0006397">
    <property type="term" value="P:mRNA processing"/>
    <property type="evidence" value="ECO:0007669"/>
    <property type="project" value="UniProtKB-KW"/>
</dbReference>
<evidence type="ECO:0000256" key="6">
    <source>
        <dbReference type="ARBA" id="ARBA00008646"/>
    </source>
</evidence>
<keyword evidence="16" id="KW-0809">Transit peptide</keyword>
<feature type="region of interest" description="Disordered" evidence="33">
    <location>
        <begin position="1419"/>
        <end position="1463"/>
    </location>
</feature>
<dbReference type="GO" id="GO:0030154">
    <property type="term" value="P:cell differentiation"/>
    <property type="evidence" value="ECO:0007669"/>
    <property type="project" value="UniProtKB-KW"/>
</dbReference>
<dbReference type="InterPro" id="IPR046938">
    <property type="entry name" value="DNA_clamp_sf"/>
</dbReference>
<keyword evidence="9" id="KW-0963">Cytoplasm</keyword>
<evidence type="ECO:0000256" key="11">
    <source>
        <dbReference type="ARBA" id="ARBA00022705"/>
    </source>
</evidence>
<dbReference type="GO" id="GO:0051321">
    <property type="term" value="P:meiotic cell cycle"/>
    <property type="evidence" value="ECO:0007669"/>
    <property type="project" value="UniProtKB-KW"/>
</dbReference>
<evidence type="ECO:0000256" key="23">
    <source>
        <dbReference type="ARBA" id="ARBA00023158"/>
    </source>
</evidence>
<dbReference type="GO" id="GO:0006457">
    <property type="term" value="P:protein folding"/>
    <property type="evidence" value="ECO:0007669"/>
    <property type="project" value="InterPro"/>
</dbReference>
<dbReference type="PANTHER" id="PTHR11352">
    <property type="entry name" value="PROLIFERATING CELL NUCLEAR ANTIGEN"/>
    <property type="match status" value="1"/>
</dbReference>
<evidence type="ECO:0000313" key="36">
    <source>
        <dbReference type="WBParaSite" id="maker-uti_cns_0001352-snap-gene-0.2-mRNA-1"/>
    </source>
</evidence>
<evidence type="ECO:0000256" key="7">
    <source>
        <dbReference type="ARBA" id="ARBA00010462"/>
    </source>
</evidence>
<evidence type="ECO:0000256" key="10">
    <source>
        <dbReference type="ARBA" id="ARBA00022664"/>
    </source>
</evidence>
<dbReference type="GO" id="GO:0003755">
    <property type="term" value="F:peptidyl-prolyl cis-trans isomerase activity"/>
    <property type="evidence" value="ECO:0007669"/>
    <property type="project" value="UniProtKB-KW"/>
</dbReference>
<keyword evidence="26" id="KW-0413">Isomerase</keyword>
<dbReference type="InterPro" id="IPR022649">
    <property type="entry name" value="Pr_cel_nuc_antig_C"/>
</dbReference>
<dbReference type="Pfam" id="PF02747">
    <property type="entry name" value="PCNA_C"/>
    <property type="match status" value="2"/>
</dbReference>
<dbReference type="CDD" id="cd20379">
    <property type="entry name" value="Tudor_dTUD-like"/>
    <property type="match status" value="1"/>
</dbReference>
<evidence type="ECO:0000256" key="31">
    <source>
        <dbReference type="RuleBase" id="RU000641"/>
    </source>
</evidence>
<comment type="function">
    <text evidence="31">This protein is an auxiliary protein of DNA polymerase delta and is involved in the control of eukaryotic DNA replication by increasing the polymerase's processivity during elongation of the leading strand.</text>
</comment>
<sequence>ASAFACRLRQSLLGRLPGLSNARRLLSAPPSGMPPDDEKPMFPGSRSSFTTQLDFIHPENFEGIPVYRLVNRRGDLVDGAPEPTLAGNKDLCLQVYETMLQLNIMDKILYDSQRQGRISFYMTSFGEEGIVANAAALNPNDLVFCQYRESGVLMQRGMELERFMDQCYSNDSDINRGRQMPVHYGSKDHSFVTVSSPLATQMPQASGAAYAFKRMQNGLCVVCYFGDGSASEGDAHAALNFAATLDCPVMFVCRNNGYAISTPTSDQYRGDGIAIRGPAFGIPTVRVDGNDVFALYEVTQQARQLCLTEMRPTLIEMMTYRLGHHSTSDDSSAYRSVDELSFWDREDNPIIRMRKFLTKRGWWSDEQETATKQAIRKRVLQKFAQAEKRLKPNPMEMFSDVWARMPPRLRQQMEDTRRHLEAETSHYPTTVAVRMFEAKLVQGEYLKKVIEALRELVNEATWDCSENGISLQAMDSSHVSLVSMLLKSEGFETYRCDRNVSLGMNVQSCSKILKCASNSDAITLKASDTGDSLTFRFESMPNQEKVSEYEMKLMDLDAEHLGIPETDYKAVIRMPSAELLRVCRDLTQIGDSVTVTVTKDGVVFSASGDLGSGNIKLAQTGNADKPEEEVSVELTEAVSMTYSLRYFNIFSKAAPLSPQVAISLTDNVPALIEYNIADLGYIRYYLAPKMEDEADKMFEAKLVQGEYLKKVIEALRELVNEATWDCSENGISLQAMDSSHVSLVSMLLKSEGFETYRCDRNVSLGMNVQSCSKILKCASNSDAITLKASDTGDSLTFRFESMPNQEKVSEYEMKLMDLDAEHLGIPETDYKAVIRMPSAELLRVCRDLTQIGDSVTVTVTKDGVVFSASGDLGSGNIKLAQTGNADKPEEEVSVELTEAVSMTYSLRYFNIFSKAAPLSPQVAISLTDNVPALIEYNIADLGYIRYYLAPKMEDEADNGQQMSGPSGEFPLPAVAERMNNPRNPVVFFDITVGGQEIGRMQFELFADVVPKTAENFRQFCTGEFCKDGVPLGYKGSAFHRVIKGFMAQGGDFINGDGTGVCSIYGGPFGDENFSCTHSCAGMLSMANSGPHSNGCQFFITCDSCDFLDKKHVVFGQLVDGQLVLRKIENVPIGANNKPKVPVLISQCGEIDFCCYLPDKIADVSQQLQTALYVGELSPFTQTFPPAGQLVVFCRNSQYYRAEVTNTLDSGLVQLTLLDTGEIVPSVRMRSMYNLPHRFALDRLPACQLRLSLRGVTPLALKLTDLATLRLENVPVPDQPDCWTPYSVDVCREAIKQSDQRILVANPQLHGTDGRWQVDAWLPGSQPKSLAQLLIEKNCAVSSTTCRSSIAFDDPAAAATATATSAQLDGSSNPNSPGGKNSPISGDASQTQPSPLKVAAAERKEIVLSSGQRVLVPEKVSRAAGASSRSPSSSVHSGSAISGGGDPGDAKPSVPVNQQSPSVRLLTSSSLDTYETFFGRDYTSAMDVRMLDYSVLILSNLNPPLEPAITFSDTNLSTEYASALSLHGFRNLKPGQTYLASAVKRGTNALLISGEGKGKSAACLMTALTLVEQPLRNLPSRTHPTCIWVCKNWITAKDTYNFAKKLVSSTHLKVAPLLDDGCIADAEIAIAATGCQLLVAAIKPLVRLLSSELASPMRNICYLLLDDLDVMLRDSKDGLKELLLAHRAALFDRRGDGKDLLPRQVIATATRWTPELDDFLRCDLSPMRSAVEIFESRTQAAIRCGVMHLVQPPNSLIDTLSNLEAGLRVAICVEEETAARALYHQLHRDLATKVYPQLIHSELDADGTKLLINAWKQMRTNCVKVLIIPDCLIMQHRLDDADALVMLDLPVGPCFTSRFCLLGAAMRRFDPDDNSGRQRPPRCFYTWSDELEFVSKPVAKRLKHFYDFLSSCVAYSSKSVPGGEDLRQLLELPDDASGAAAVDELDRSLCRTLLSFGRCGRLKCSDLRHRIVQKRDAPPRRLPVSGSTIRFKVLQVFSGNWVTIHLLGESYLLNQMSLAMHFANERNTRIGKSGEPKVGEVCAAYLEGSGYHRVKIREVQEPTSSTDTRRVTLDLVDSGRTVLRYPAGDLLALPESLSLHAVPPMSINAVILNLAPGCSAGSKNREFDWDLYSLEYLKTLTDGVELTARVAFAIGEWLLLADVEHYEPLPASGLETGFSLMQRMIESGGASFNPEHERNLLRLCQGQLDVKGPPPDSRWISRYFSYDASSASLPVAQLTEGDLVMIVGSPIRPDKFHACRDADWDNLNAMMHYYTGLSRANQR</sequence>
<evidence type="ECO:0000256" key="1">
    <source>
        <dbReference type="ARBA" id="ARBA00000971"/>
    </source>
</evidence>
<dbReference type="HAMAP" id="MF_00317">
    <property type="entry name" value="DNApol_clamp_arch"/>
    <property type="match status" value="2"/>
</dbReference>
<evidence type="ECO:0000256" key="12">
    <source>
        <dbReference type="ARBA" id="ARBA00022723"/>
    </source>
</evidence>
<evidence type="ECO:0000256" key="32">
    <source>
        <dbReference type="RuleBase" id="RU003671"/>
    </source>
</evidence>
<evidence type="ECO:0000256" key="20">
    <source>
        <dbReference type="ARBA" id="ARBA00023110"/>
    </source>
</evidence>
<keyword evidence="19" id="KW-0560">Oxidoreductase</keyword>
<dbReference type="Gene3D" id="3.40.50.300">
    <property type="entry name" value="P-loop containing nucleotide triphosphate hydrolases"/>
    <property type="match status" value="1"/>
</dbReference>
<keyword evidence="8" id="KW-0217">Developmental protein</keyword>
<evidence type="ECO:0000256" key="22">
    <source>
        <dbReference type="ARBA" id="ARBA00023128"/>
    </source>
</evidence>
<dbReference type="SUPFAM" id="SSF55979">
    <property type="entry name" value="DNA clamp"/>
    <property type="match status" value="4"/>
</dbReference>
<evidence type="ECO:0000256" key="30">
    <source>
        <dbReference type="ARBA" id="ARBA00059766"/>
    </source>
</evidence>
<dbReference type="SUPFAM" id="SSF63748">
    <property type="entry name" value="Tudor/PWWP/MBT"/>
    <property type="match status" value="1"/>
</dbReference>
<dbReference type="GO" id="GO:0016607">
    <property type="term" value="C:nuclear speck"/>
    <property type="evidence" value="ECO:0007669"/>
    <property type="project" value="UniProtKB-SubCell"/>
</dbReference>
<comment type="similarity">
    <text evidence="7 32">Belongs to the PCNA family.</text>
</comment>
<dbReference type="InterPro" id="IPR027417">
    <property type="entry name" value="P-loop_NTPase"/>
</dbReference>
<dbReference type="GO" id="GO:0046872">
    <property type="term" value="F:metal ion binding"/>
    <property type="evidence" value="ECO:0007669"/>
    <property type="project" value="UniProtKB-KW"/>
</dbReference>
<dbReference type="CDD" id="cd00577">
    <property type="entry name" value="PCNA"/>
    <property type="match status" value="2"/>
</dbReference>
<evidence type="ECO:0000256" key="21">
    <source>
        <dbReference type="ARBA" id="ARBA00023125"/>
    </source>
</evidence>
<evidence type="ECO:0000256" key="16">
    <source>
        <dbReference type="ARBA" id="ARBA00022946"/>
    </source>
</evidence>
<evidence type="ECO:0000256" key="33">
    <source>
        <dbReference type="SAM" id="MobiDB-lite"/>
    </source>
</evidence>
<keyword evidence="27 31" id="KW-0539">Nucleus</keyword>
<dbReference type="Pfam" id="PF00567">
    <property type="entry name" value="TUDOR"/>
    <property type="match status" value="1"/>
</dbReference>
<comment type="catalytic activity">
    <reaction evidence="1">
        <text>[protein]-peptidylproline (omega=180) = [protein]-peptidylproline (omega=0)</text>
        <dbReference type="Rhea" id="RHEA:16237"/>
        <dbReference type="Rhea" id="RHEA-COMP:10747"/>
        <dbReference type="Rhea" id="RHEA-COMP:10748"/>
        <dbReference type="ChEBI" id="CHEBI:83833"/>
        <dbReference type="ChEBI" id="CHEBI:83834"/>
        <dbReference type="EC" id="5.2.1.8"/>
    </reaction>
</comment>
<dbReference type="GO" id="GO:0003677">
    <property type="term" value="F:DNA binding"/>
    <property type="evidence" value="ECO:0007669"/>
    <property type="project" value="UniProtKB-KW"/>
</dbReference>
<dbReference type="Gene3D" id="2.40.100.10">
    <property type="entry name" value="Cyclophilin-like"/>
    <property type="match status" value="1"/>
</dbReference>
<dbReference type="GO" id="GO:0016624">
    <property type="term" value="F:oxidoreductase activity, acting on the aldehyde or oxo group of donors, disulfide as acceptor"/>
    <property type="evidence" value="ECO:0007669"/>
    <property type="project" value="InterPro"/>
</dbReference>
<dbReference type="PROSITE" id="PS01251">
    <property type="entry name" value="PCNA_1"/>
    <property type="match status" value="2"/>
</dbReference>
<dbReference type="PRINTS" id="PR00339">
    <property type="entry name" value="PCNACYCLIN"/>
</dbReference>
<keyword evidence="18" id="KW-0007">Acetylation</keyword>
<keyword evidence="22" id="KW-0496">Mitochondrion</keyword>
<dbReference type="GO" id="GO:0008380">
    <property type="term" value="P:RNA splicing"/>
    <property type="evidence" value="ECO:0007669"/>
    <property type="project" value="UniProtKB-KW"/>
</dbReference>
<feature type="compositionally biased region" description="Polar residues" evidence="33">
    <location>
        <begin position="1454"/>
        <end position="1463"/>
    </location>
</feature>
<keyword evidence="28" id="KW-0469">Meiosis</keyword>
<dbReference type="NCBIfam" id="TIGR00590">
    <property type="entry name" value="pcna"/>
    <property type="match status" value="2"/>
</dbReference>
<dbReference type="FunFam" id="3.40.50.970:FF:000015">
    <property type="entry name" value="2-oxoisovalerate dehydrogenase subunit alpha"/>
    <property type="match status" value="1"/>
</dbReference>
<evidence type="ECO:0000256" key="18">
    <source>
        <dbReference type="ARBA" id="ARBA00022990"/>
    </source>
</evidence>
<dbReference type="CDD" id="cd02000">
    <property type="entry name" value="TPP_E1_PDC_ADC_BCADC"/>
    <property type="match status" value="1"/>
</dbReference>
<dbReference type="InterPro" id="IPR022648">
    <property type="entry name" value="Pr_cel_nuc_antig_N"/>
</dbReference>
<dbReference type="InterPro" id="IPR002130">
    <property type="entry name" value="Cyclophilin-type_PPIase_dom"/>
</dbReference>
<dbReference type="InterPro" id="IPR000730">
    <property type="entry name" value="Pr_cel_nuc_antig"/>
</dbReference>
<feature type="compositionally biased region" description="Low complexity" evidence="33">
    <location>
        <begin position="1421"/>
        <end position="1439"/>
    </location>
</feature>
<dbReference type="Proteomes" id="UP000095280">
    <property type="component" value="Unplaced"/>
</dbReference>
<comment type="function">
    <text evidence="30">PPIase that catalyzes the cis-trans isomerization of proline imidic peptide bonds in oligopeptides and may therefore assist protein folding. Participates in pre-mRNA splicing. May play a role in the assembly of the U4/U5/U6 tri-snRNP complex, one of the building blocks of the spliceosome. May act as a chaperone.</text>
</comment>
<evidence type="ECO:0000256" key="3">
    <source>
        <dbReference type="ARBA" id="ARBA00004305"/>
    </source>
</evidence>
<dbReference type="InterPro" id="IPR001017">
    <property type="entry name" value="DH_E1"/>
</dbReference>
<dbReference type="CDD" id="cd01926">
    <property type="entry name" value="cyclophilin_ABH_like"/>
    <property type="match status" value="1"/>
</dbReference>
<evidence type="ECO:0000256" key="25">
    <source>
        <dbReference type="ARBA" id="ARBA00023187"/>
    </source>
</evidence>
<evidence type="ECO:0000256" key="8">
    <source>
        <dbReference type="ARBA" id="ARBA00022473"/>
    </source>
</evidence>
<dbReference type="PANTHER" id="PTHR11352:SF0">
    <property type="entry name" value="PROLIFERATING CELL NUCLEAR ANTIGEN"/>
    <property type="match status" value="1"/>
</dbReference>
<keyword evidence="15" id="KW-0744">Spermatogenesis</keyword>
<dbReference type="InterPro" id="IPR029000">
    <property type="entry name" value="Cyclophilin-like_dom_sf"/>
</dbReference>
<name>A0A1I8GB61_9PLAT</name>
<feature type="domain" description="PPIase cyclophilin-type" evidence="34">
    <location>
        <begin position="987"/>
        <end position="1149"/>
    </location>
</feature>
<evidence type="ECO:0000313" key="35">
    <source>
        <dbReference type="Proteomes" id="UP000095280"/>
    </source>
</evidence>
<dbReference type="InterPro" id="IPR002999">
    <property type="entry name" value="Tudor"/>
</dbReference>
<evidence type="ECO:0000256" key="27">
    <source>
        <dbReference type="ARBA" id="ARBA00023242"/>
    </source>
</evidence>
<dbReference type="GO" id="GO:0005681">
    <property type="term" value="C:spliceosomal complex"/>
    <property type="evidence" value="ECO:0007669"/>
    <property type="project" value="UniProtKB-KW"/>
</dbReference>
<evidence type="ECO:0000256" key="2">
    <source>
        <dbReference type="ARBA" id="ARBA00001964"/>
    </source>
</evidence>
<proteinExistence type="inferred from homology"/>
<dbReference type="Pfam" id="PF00676">
    <property type="entry name" value="E1_dh"/>
    <property type="match status" value="1"/>
</dbReference>
<dbReference type="FunFam" id="3.70.10.10:FF:000001">
    <property type="entry name" value="Proliferating cell nuclear antigen"/>
    <property type="match status" value="2"/>
</dbReference>
<dbReference type="FunFam" id="2.40.100.10:FF:000017">
    <property type="entry name" value="Peptidyl-prolyl cis-trans isomerase"/>
    <property type="match status" value="1"/>
</dbReference>
<keyword evidence="13" id="KW-0747">Spliceosome</keyword>
<comment type="subcellular location">
    <subcellularLocation>
        <location evidence="5">Cytoplasm</location>
    </subcellularLocation>
    <subcellularLocation>
        <location evidence="3">Mitochondrion matrix</location>
    </subcellularLocation>
    <subcellularLocation>
        <location evidence="4">Nucleus speckle</location>
    </subcellularLocation>
</comment>
<protein>
    <recommendedName>
        <fullName evidence="31">DNA sliding clamp PCNA</fullName>
    </recommendedName>
</protein>
<evidence type="ECO:0000256" key="17">
    <source>
        <dbReference type="ARBA" id="ARBA00022958"/>
    </source>
</evidence>
<dbReference type="GO" id="GO:0007283">
    <property type="term" value="P:spermatogenesis"/>
    <property type="evidence" value="ECO:0007669"/>
    <property type="project" value="UniProtKB-KW"/>
</dbReference>
<keyword evidence="24" id="KW-0143">Chaperone</keyword>
<evidence type="ECO:0000256" key="24">
    <source>
        <dbReference type="ARBA" id="ARBA00023186"/>
    </source>
</evidence>
<dbReference type="GO" id="GO:0006298">
    <property type="term" value="P:mismatch repair"/>
    <property type="evidence" value="ECO:0007669"/>
    <property type="project" value="TreeGrafter"/>
</dbReference>
<keyword evidence="23" id="KW-0943">RNA-mediated gene silencing</keyword>
<dbReference type="Pfam" id="PF00270">
    <property type="entry name" value="DEAD"/>
    <property type="match status" value="1"/>
</dbReference>
<dbReference type="SUPFAM" id="SSF50891">
    <property type="entry name" value="Cyclophilin-like"/>
    <property type="match status" value="1"/>
</dbReference>
<dbReference type="GO" id="GO:0043626">
    <property type="term" value="C:PCNA complex"/>
    <property type="evidence" value="ECO:0007669"/>
    <property type="project" value="TreeGrafter"/>
</dbReference>
<dbReference type="GO" id="GO:0031047">
    <property type="term" value="P:regulatory ncRNA-mediated gene silencing"/>
    <property type="evidence" value="ECO:0007669"/>
    <property type="project" value="UniProtKB-KW"/>
</dbReference>
<keyword evidence="10" id="KW-0507">mRNA processing</keyword>
<dbReference type="SUPFAM" id="SSF52540">
    <property type="entry name" value="P-loop containing nucleoside triphosphate hydrolases"/>
    <property type="match status" value="1"/>
</dbReference>
<dbReference type="Pfam" id="PF00705">
    <property type="entry name" value="PCNA_N"/>
    <property type="match status" value="2"/>
</dbReference>